<accession>W4QCE6</accession>
<dbReference type="InterPro" id="IPR036291">
    <property type="entry name" value="NAD(P)-bd_dom_sf"/>
</dbReference>
<keyword evidence="2" id="KW-1185">Reference proteome</keyword>
<dbReference type="GO" id="GO:0016616">
    <property type="term" value="F:oxidoreductase activity, acting on the CH-OH group of donors, NAD or NADP as acceptor"/>
    <property type="evidence" value="ECO:0007669"/>
    <property type="project" value="TreeGrafter"/>
</dbReference>
<dbReference type="Pfam" id="PF00106">
    <property type="entry name" value="adh_short"/>
    <property type="match status" value="1"/>
</dbReference>
<comment type="caution">
    <text evidence="1">The sequence shown here is derived from an EMBL/GenBank/DDBJ whole genome shotgun (WGS) entry which is preliminary data.</text>
</comment>
<dbReference type="PRINTS" id="PR00081">
    <property type="entry name" value="GDHRDH"/>
</dbReference>
<dbReference type="PANTHER" id="PTHR45458">
    <property type="entry name" value="SHORT-CHAIN DEHYDROGENASE/REDUCTASE SDR"/>
    <property type="match status" value="1"/>
</dbReference>
<dbReference type="SUPFAM" id="SSF51735">
    <property type="entry name" value="NAD(P)-binding Rossmann-fold domains"/>
    <property type="match status" value="1"/>
</dbReference>
<protein>
    <submittedName>
        <fullName evidence="1">Short-chain dehydrogenase/reductase SDR</fullName>
    </submittedName>
</protein>
<gene>
    <name evidence="1" type="ORF">JCM9152_1110</name>
</gene>
<evidence type="ECO:0000313" key="2">
    <source>
        <dbReference type="Proteomes" id="UP000018895"/>
    </source>
</evidence>
<dbReference type="InterPro" id="IPR002347">
    <property type="entry name" value="SDR_fam"/>
</dbReference>
<dbReference type="EMBL" id="BAUU01000006">
    <property type="protein sequence ID" value="GAE29731.1"/>
    <property type="molecule type" value="Genomic_DNA"/>
</dbReference>
<dbReference type="OrthoDB" id="5786478at2"/>
<dbReference type="RefSeq" id="WP_035341623.1">
    <property type="nucleotide sequence ID" value="NZ_BAUU01000006.1"/>
</dbReference>
<dbReference type="InterPro" id="IPR052184">
    <property type="entry name" value="SDR_enzymes"/>
</dbReference>
<organism evidence="1 2">
    <name type="scientific">Halalkalibacter hemicellulosilyticusJCM 9152</name>
    <dbReference type="NCBI Taxonomy" id="1236971"/>
    <lineage>
        <taxon>Bacteria</taxon>
        <taxon>Bacillati</taxon>
        <taxon>Bacillota</taxon>
        <taxon>Bacilli</taxon>
        <taxon>Bacillales</taxon>
        <taxon>Bacillaceae</taxon>
        <taxon>Halalkalibacter</taxon>
    </lineage>
</organism>
<dbReference type="Proteomes" id="UP000018895">
    <property type="component" value="Unassembled WGS sequence"/>
</dbReference>
<dbReference type="Gene3D" id="3.40.50.720">
    <property type="entry name" value="NAD(P)-binding Rossmann-like Domain"/>
    <property type="match status" value="1"/>
</dbReference>
<proteinExistence type="predicted"/>
<name>W4QCE6_9BACI</name>
<sequence length="237" mass="26778">MVNVHQTVFITGGARGLGLELSKKYLEEGFRVFAGIRQSTRMTDQLENLYPKQYKVIQVDVSDDQSVKAAAIKVKKQIEQLDIVINNAAVRFKETLFPLPEIDINTSIKAFNINTLGPLRVAKYFADLIKKGEVKVWVNISSEAGSIANCQRKSEFDYCMSKAALNMQSALLQNEWKEDQVKVLAIHPGWMKTDMGGERAPLSPRESAQSIYKTINQNKGKIEESIFIDYEGIPYPW</sequence>
<dbReference type="PANTHER" id="PTHR45458:SF1">
    <property type="entry name" value="SHORT CHAIN DEHYDROGENASE"/>
    <property type="match status" value="1"/>
</dbReference>
<dbReference type="STRING" id="1236971.JCM9152_1110"/>
<evidence type="ECO:0000313" key="1">
    <source>
        <dbReference type="EMBL" id="GAE29731.1"/>
    </source>
</evidence>
<dbReference type="CDD" id="cd05325">
    <property type="entry name" value="carb_red_sniffer_like_SDR_c"/>
    <property type="match status" value="1"/>
</dbReference>
<dbReference type="AlphaFoldDB" id="W4QCE6"/>
<reference evidence="1" key="1">
    <citation type="journal article" date="2014" name="Genome Announc.">
        <title>Draft Genome Sequences of Three Alkaliphilic Bacillus Strains, Bacillus wakoensis JCM 9140T, Bacillus akibai JCM 9157T, and Bacillus hemicellulosilyticus JCM 9152T.</title>
        <authorList>
            <person name="Yuki M."/>
            <person name="Oshima K."/>
            <person name="Suda W."/>
            <person name="Oshida Y."/>
            <person name="Kitamura K."/>
            <person name="Iida T."/>
            <person name="Hattori M."/>
            <person name="Ohkuma M."/>
        </authorList>
    </citation>
    <scope>NUCLEOTIDE SEQUENCE [LARGE SCALE GENOMIC DNA]</scope>
    <source>
        <strain evidence="1">JCM 9152</strain>
    </source>
</reference>